<reference evidence="1 2" key="1">
    <citation type="journal article" date="2016" name="Nat. Commun.">
        <title>Thousands of microbial genomes shed light on interconnected biogeochemical processes in an aquifer system.</title>
        <authorList>
            <person name="Anantharaman K."/>
            <person name="Brown C.T."/>
            <person name="Hug L.A."/>
            <person name="Sharon I."/>
            <person name="Castelle C.J."/>
            <person name="Probst A.J."/>
            <person name="Thomas B.C."/>
            <person name="Singh A."/>
            <person name="Wilkins M.J."/>
            <person name="Karaoz U."/>
            <person name="Brodie E.L."/>
            <person name="Williams K.H."/>
            <person name="Hubbard S.S."/>
            <person name="Banfield J.F."/>
        </authorList>
    </citation>
    <scope>NUCLEOTIDE SEQUENCE [LARGE SCALE GENOMIC DNA]</scope>
</reference>
<dbReference type="EMBL" id="MHSU01000007">
    <property type="protein sequence ID" value="OHA51120.1"/>
    <property type="molecule type" value="Genomic_DNA"/>
</dbReference>
<gene>
    <name evidence="1" type="ORF">A2W59_00180</name>
</gene>
<protein>
    <submittedName>
        <fullName evidence="1">Uncharacterized protein</fullName>
    </submittedName>
</protein>
<sequence>MYNQPMEKFEEFNKKENIETEKVIENNKIKKDWKEKIIEIPELERISFFEKQVLFSKNIIEDTGGVKGYIRKFIQWDELTRVLSKGKLSSDKILKIKNKEERTPKEQKIYDSLAVDNEVINNFLSTFTDGDFPTKTANHVFCGVYGQFSKSESLKKFTTDRILLQKIKLLERIEIQQVDIRSGKIKNEFFQDKNPDMLNLTKKNVYYRTAYGGLSVSKRGDFWYLSVPYKITNAVIFGFGLKNKAFQNYLEKAKFYVENEYSSEEYSSIEYLTGRKNYLNREHPVIPIMVKHPDVTELRWCHADYASIPTKKGLNILEMITDKET</sequence>
<comment type="caution">
    <text evidence="1">The sequence shown here is derived from an EMBL/GenBank/DDBJ whole genome shotgun (WGS) entry which is preliminary data.</text>
</comment>
<dbReference type="AlphaFoldDB" id="A0A1G2PRZ7"/>
<accession>A0A1G2PRZ7</accession>
<dbReference type="Proteomes" id="UP000178646">
    <property type="component" value="Unassembled WGS sequence"/>
</dbReference>
<name>A0A1G2PRZ7_9BACT</name>
<evidence type="ECO:0000313" key="1">
    <source>
        <dbReference type="EMBL" id="OHA51120.1"/>
    </source>
</evidence>
<organism evidence="1 2">
    <name type="scientific">Candidatus Terrybacteria bacterium RIFCSPHIGHO2_02_41_19</name>
    <dbReference type="NCBI Taxonomy" id="1802364"/>
    <lineage>
        <taxon>Bacteria</taxon>
        <taxon>Candidatus Terryibacteriota</taxon>
    </lineage>
</organism>
<proteinExistence type="predicted"/>
<evidence type="ECO:0000313" key="2">
    <source>
        <dbReference type="Proteomes" id="UP000178646"/>
    </source>
</evidence>